<gene>
    <name evidence="6" type="ORF">ILT43_07235</name>
</gene>
<dbReference type="PANTHER" id="PTHR34139">
    <property type="entry name" value="UPF0331 PROTEIN MJ0127"/>
    <property type="match status" value="1"/>
</dbReference>
<name>A0ABS2D5G2_9SPHN</name>
<accession>A0ABS2D5G2</accession>
<protein>
    <submittedName>
        <fullName evidence="6">DUF86 domain-containing protein</fullName>
    </submittedName>
</protein>
<comment type="caution">
    <text evidence="6">The sequence shown here is derived from an EMBL/GenBank/DDBJ whole genome shotgun (WGS) entry which is preliminary data.</text>
</comment>
<sequence>MSSDRERLWLRDIIDYSDDVRGFLEGMSFEQMCSDRKTVAAIERCLQCITEAAIRIGDVRMTVIAPDIPLHALRGLGNQLRHAYDAIDVRTIYDTVVDDLPPLRAACLAALEQ</sequence>
<dbReference type="RefSeq" id="WP_204197453.1">
    <property type="nucleotide sequence ID" value="NZ_JAFEMC010000002.1"/>
</dbReference>
<evidence type="ECO:0000313" key="7">
    <source>
        <dbReference type="Proteomes" id="UP000763641"/>
    </source>
</evidence>
<dbReference type="Pfam" id="PF01934">
    <property type="entry name" value="HepT-like"/>
    <property type="match status" value="1"/>
</dbReference>
<dbReference type="InterPro" id="IPR008201">
    <property type="entry name" value="HepT-like"/>
</dbReference>
<keyword evidence="5" id="KW-0378">Hydrolase</keyword>
<evidence type="ECO:0000256" key="5">
    <source>
        <dbReference type="ARBA" id="ARBA00022801"/>
    </source>
</evidence>
<proteinExistence type="predicted"/>
<keyword evidence="2" id="KW-1277">Toxin-antitoxin system</keyword>
<evidence type="ECO:0000256" key="3">
    <source>
        <dbReference type="ARBA" id="ARBA00022722"/>
    </source>
</evidence>
<dbReference type="InterPro" id="IPR051813">
    <property type="entry name" value="HepT_RNase_toxin"/>
</dbReference>
<dbReference type="Proteomes" id="UP000763641">
    <property type="component" value="Unassembled WGS sequence"/>
</dbReference>
<evidence type="ECO:0000313" key="6">
    <source>
        <dbReference type="EMBL" id="MBM6576160.1"/>
    </source>
</evidence>
<evidence type="ECO:0000256" key="1">
    <source>
        <dbReference type="ARBA" id="ARBA00022553"/>
    </source>
</evidence>
<reference evidence="6 7" key="1">
    <citation type="submission" date="2020-12" db="EMBL/GenBank/DDBJ databases">
        <title>Sphingomonas sp.</title>
        <authorList>
            <person name="Kim M.K."/>
        </authorList>
    </citation>
    <scope>NUCLEOTIDE SEQUENCE [LARGE SCALE GENOMIC DNA]</scope>
    <source>
        <strain evidence="6 7">BT552</strain>
    </source>
</reference>
<keyword evidence="4" id="KW-0547">Nucleotide-binding</keyword>
<evidence type="ECO:0000256" key="4">
    <source>
        <dbReference type="ARBA" id="ARBA00022741"/>
    </source>
</evidence>
<keyword evidence="1" id="KW-0597">Phosphoprotein</keyword>
<organism evidence="6 7">
    <name type="scientific">Sphingomonas longa</name>
    <dbReference type="NCBI Taxonomy" id="2778730"/>
    <lineage>
        <taxon>Bacteria</taxon>
        <taxon>Pseudomonadati</taxon>
        <taxon>Pseudomonadota</taxon>
        <taxon>Alphaproteobacteria</taxon>
        <taxon>Sphingomonadales</taxon>
        <taxon>Sphingomonadaceae</taxon>
        <taxon>Sphingomonas</taxon>
    </lineage>
</organism>
<keyword evidence="7" id="KW-1185">Reference proteome</keyword>
<keyword evidence="3" id="KW-0540">Nuclease</keyword>
<dbReference type="PANTHER" id="PTHR34139:SF1">
    <property type="entry name" value="RNASE MJ1380-RELATED"/>
    <property type="match status" value="1"/>
</dbReference>
<dbReference type="EMBL" id="JAFEMC010000002">
    <property type="protein sequence ID" value="MBM6576160.1"/>
    <property type="molecule type" value="Genomic_DNA"/>
</dbReference>
<evidence type="ECO:0000256" key="2">
    <source>
        <dbReference type="ARBA" id="ARBA00022649"/>
    </source>
</evidence>